<evidence type="ECO:0000256" key="9">
    <source>
        <dbReference type="ARBA" id="ARBA00023315"/>
    </source>
</evidence>
<feature type="domain" description="O-acyltransferase WSD1 C-terminal" evidence="12">
    <location>
        <begin position="344"/>
        <end position="485"/>
    </location>
</feature>
<dbReference type="InterPro" id="IPR009721">
    <property type="entry name" value="O-acyltransferase_WSD1_C"/>
</dbReference>
<dbReference type="SUPFAM" id="SSF52777">
    <property type="entry name" value="CoA-dependent acyltransferases"/>
    <property type="match status" value="1"/>
</dbReference>
<keyword evidence="6" id="KW-0808">Transferase</keyword>
<keyword evidence="5" id="KW-0444">Lipid biosynthesis</keyword>
<dbReference type="InterPro" id="IPR004255">
    <property type="entry name" value="O-acyltransferase_WSD1_N"/>
</dbReference>
<dbReference type="InterPro" id="IPR014292">
    <property type="entry name" value="Acyl_transf_WS/DGAT"/>
</dbReference>
<comment type="similarity">
    <text evidence="3">Belongs to the long-chain O-acyltransferase family.</text>
</comment>
<dbReference type="NCBIfam" id="TIGR02946">
    <property type="entry name" value="acyl_WS_DGAT"/>
    <property type="match status" value="1"/>
</dbReference>
<comment type="pathway">
    <text evidence="2">Lipid metabolism.</text>
</comment>
<keyword evidence="8" id="KW-0443">Lipid metabolism</keyword>
<gene>
    <name evidence="13" type="ORF">JY500_14500</name>
</gene>
<dbReference type="PANTHER" id="PTHR31650:SF1">
    <property type="entry name" value="WAX ESTER SYNTHASE_DIACYLGLYCEROL ACYLTRANSFERASE 4-RELATED"/>
    <property type="match status" value="1"/>
</dbReference>
<evidence type="ECO:0000256" key="5">
    <source>
        <dbReference type="ARBA" id="ARBA00022516"/>
    </source>
</evidence>
<evidence type="ECO:0000256" key="4">
    <source>
        <dbReference type="ARBA" id="ARBA00013244"/>
    </source>
</evidence>
<keyword evidence="7" id="KW-0319">Glycerol metabolism</keyword>
<evidence type="ECO:0000256" key="1">
    <source>
        <dbReference type="ARBA" id="ARBA00004771"/>
    </source>
</evidence>
<dbReference type="Pfam" id="PF03007">
    <property type="entry name" value="WS_DGAT_cat"/>
    <property type="match status" value="1"/>
</dbReference>
<keyword evidence="9" id="KW-0012">Acyltransferase</keyword>
<proteinExistence type="inferred from homology"/>
<evidence type="ECO:0000259" key="11">
    <source>
        <dbReference type="Pfam" id="PF03007"/>
    </source>
</evidence>
<evidence type="ECO:0000256" key="10">
    <source>
        <dbReference type="ARBA" id="ARBA00048109"/>
    </source>
</evidence>
<dbReference type="InterPro" id="IPR023213">
    <property type="entry name" value="CAT-like_dom_sf"/>
</dbReference>
<protein>
    <recommendedName>
        <fullName evidence="4">diacylglycerol O-acyltransferase</fullName>
        <ecNumber evidence="4">2.3.1.20</ecNumber>
    </recommendedName>
</protein>
<dbReference type="Proteomes" id="UP000663570">
    <property type="component" value="Chromosome"/>
</dbReference>
<keyword evidence="14" id="KW-1185">Reference proteome</keyword>
<dbReference type="RefSeq" id="WP_206253506.1">
    <property type="nucleotide sequence ID" value="NZ_CP071060.1"/>
</dbReference>
<dbReference type="Gene3D" id="3.30.559.10">
    <property type="entry name" value="Chloramphenicol acetyltransferase-like domain"/>
    <property type="match status" value="1"/>
</dbReference>
<name>A0ABX7M1P4_9RHOO</name>
<evidence type="ECO:0000313" key="14">
    <source>
        <dbReference type="Proteomes" id="UP000663570"/>
    </source>
</evidence>
<evidence type="ECO:0000313" key="13">
    <source>
        <dbReference type="EMBL" id="QSI75698.1"/>
    </source>
</evidence>
<comment type="catalytic activity">
    <reaction evidence="10">
        <text>an acyl-CoA + a 1,2-diacyl-sn-glycerol = a triacyl-sn-glycerol + CoA</text>
        <dbReference type="Rhea" id="RHEA:10868"/>
        <dbReference type="ChEBI" id="CHEBI:17815"/>
        <dbReference type="ChEBI" id="CHEBI:57287"/>
        <dbReference type="ChEBI" id="CHEBI:58342"/>
        <dbReference type="ChEBI" id="CHEBI:64615"/>
        <dbReference type="EC" id="2.3.1.20"/>
    </reaction>
</comment>
<feature type="domain" description="O-acyltransferase WSD1-like N-terminal" evidence="11">
    <location>
        <begin position="31"/>
        <end position="301"/>
    </location>
</feature>
<dbReference type="EMBL" id="CP071060">
    <property type="protein sequence ID" value="QSI75698.1"/>
    <property type="molecule type" value="Genomic_DNA"/>
</dbReference>
<comment type="pathway">
    <text evidence="1">Glycerolipid metabolism; triacylglycerol biosynthesis.</text>
</comment>
<evidence type="ECO:0000256" key="8">
    <source>
        <dbReference type="ARBA" id="ARBA00023098"/>
    </source>
</evidence>
<dbReference type="InterPro" id="IPR045034">
    <property type="entry name" value="O-acyltransferase_WSD1-like"/>
</dbReference>
<reference evidence="13 14" key="1">
    <citation type="submission" date="2021-02" db="EMBL/GenBank/DDBJ databases">
        <title>Niveibacterium changnyeongensis HC41.</title>
        <authorList>
            <person name="Kang M."/>
        </authorList>
    </citation>
    <scope>NUCLEOTIDE SEQUENCE [LARGE SCALE GENOMIC DNA]</scope>
    <source>
        <strain evidence="13 14">HC41</strain>
    </source>
</reference>
<dbReference type="EC" id="2.3.1.20" evidence="4"/>
<dbReference type="PANTHER" id="PTHR31650">
    <property type="entry name" value="O-ACYLTRANSFERASE (WSD1-LIKE) FAMILY PROTEIN"/>
    <property type="match status" value="1"/>
</dbReference>
<accession>A0ABX7M1P4</accession>
<organism evidence="13 14">
    <name type="scientific">Niveibacterium microcysteis</name>
    <dbReference type="NCBI Taxonomy" id="2811415"/>
    <lineage>
        <taxon>Bacteria</taxon>
        <taxon>Pseudomonadati</taxon>
        <taxon>Pseudomonadota</taxon>
        <taxon>Betaproteobacteria</taxon>
        <taxon>Rhodocyclales</taxon>
        <taxon>Rhodocyclaceae</taxon>
        <taxon>Niveibacterium</taxon>
    </lineage>
</organism>
<evidence type="ECO:0000256" key="6">
    <source>
        <dbReference type="ARBA" id="ARBA00022679"/>
    </source>
</evidence>
<evidence type="ECO:0000256" key="2">
    <source>
        <dbReference type="ARBA" id="ARBA00005189"/>
    </source>
</evidence>
<sequence length="514" mass="56820">MRDQYRATPARRSRIIAPKYTKEESMAREKMSSIDTAWLRMDRPSNLMQILGVMVFDKPLDLERLRKTLQIRMVDRYPRFRQRVTSSLTSTYWEDDAEFDIRNHVRPVALPGIGDLEALKAHVADLASEPLNPNRPLWEMQVISTPSGVNAMAVRIHHCIADGIALIGVILSLTDEHPDAPIGLPHPPKPKAHIEPEDEDQFWWKVFSPATEAWLNSLAVGSKLWFGYLDLLMNPGKAVSHARMGAAFASELAKLAMMPDDSHTRFKGKAGIAKAVAWSDPLPLPTIKAVGKVLGCSINDLLLASVAGALRSYLQEKGDPVDGIEIRAMVPVNLRPAGQAAKLGNHFGLVALELPVGLENPLERLYETRQRMAALKHSYQAAVAFALLGVAGMAPKIVQQEALDLLANKASAVMTNVPGPQNPLFLAGVNISQLMVWVPQSGNIGMGVSILSYNGNVQFGLITDHKHCPDPEHIISRFAGEFEKLMWLVLMEPWDRLSDPQDVEQHIKAELGEN</sequence>
<evidence type="ECO:0000256" key="3">
    <source>
        <dbReference type="ARBA" id="ARBA00009587"/>
    </source>
</evidence>
<dbReference type="Pfam" id="PF06974">
    <property type="entry name" value="WS_DGAT_C"/>
    <property type="match status" value="1"/>
</dbReference>
<evidence type="ECO:0000256" key="7">
    <source>
        <dbReference type="ARBA" id="ARBA00022798"/>
    </source>
</evidence>
<evidence type="ECO:0000259" key="12">
    <source>
        <dbReference type="Pfam" id="PF06974"/>
    </source>
</evidence>